<organism evidence="3 4">
    <name type="scientific">Sphaerisporangium rubeum</name>
    <dbReference type="NCBI Taxonomy" id="321317"/>
    <lineage>
        <taxon>Bacteria</taxon>
        <taxon>Bacillati</taxon>
        <taxon>Actinomycetota</taxon>
        <taxon>Actinomycetes</taxon>
        <taxon>Streptosporangiales</taxon>
        <taxon>Streptosporangiaceae</taxon>
        <taxon>Sphaerisporangium</taxon>
    </lineage>
</organism>
<evidence type="ECO:0000256" key="2">
    <source>
        <dbReference type="SAM" id="SignalP"/>
    </source>
</evidence>
<accession>A0A7X0IA01</accession>
<proteinExistence type="predicted"/>
<reference evidence="3 4" key="1">
    <citation type="submission" date="2020-08" db="EMBL/GenBank/DDBJ databases">
        <title>Sequencing the genomes of 1000 actinobacteria strains.</title>
        <authorList>
            <person name="Klenk H.-P."/>
        </authorList>
    </citation>
    <scope>NUCLEOTIDE SEQUENCE [LARGE SCALE GENOMIC DNA]</scope>
    <source>
        <strain evidence="3 4">DSM 44936</strain>
    </source>
</reference>
<feature type="chain" id="PRO_5038844255" evidence="2">
    <location>
        <begin position="19"/>
        <end position="139"/>
    </location>
</feature>
<evidence type="ECO:0000256" key="1">
    <source>
        <dbReference type="SAM" id="MobiDB-lite"/>
    </source>
</evidence>
<comment type="caution">
    <text evidence="3">The sequence shown here is derived from an EMBL/GenBank/DDBJ whole genome shotgun (WGS) entry which is preliminary data.</text>
</comment>
<feature type="signal peptide" evidence="2">
    <location>
        <begin position="1"/>
        <end position="18"/>
    </location>
</feature>
<sequence length="139" mass="14604">MTATLVALLALTLLTACSTTTPPPDKPATPQANPPAAIPRHPIPTKIANNPGIRDRVTQTKCAAIPGGWSAAGTATNPGDHPVTYKIIVHFTTTHATTLDYAQTRVTVPPGKTATWTAEKHFTPQPHMLCPMPGISIVS</sequence>
<dbReference type="EMBL" id="JACHIU010000001">
    <property type="protein sequence ID" value="MBB6471203.1"/>
    <property type="molecule type" value="Genomic_DNA"/>
</dbReference>
<keyword evidence="2" id="KW-0732">Signal</keyword>
<dbReference type="AlphaFoldDB" id="A0A7X0IA01"/>
<name>A0A7X0IA01_9ACTN</name>
<feature type="compositionally biased region" description="Pro residues" evidence="1">
    <location>
        <begin position="21"/>
        <end position="37"/>
    </location>
</feature>
<keyword evidence="4" id="KW-1185">Reference proteome</keyword>
<feature type="region of interest" description="Disordered" evidence="1">
    <location>
        <begin position="20"/>
        <end position="52"/>
    </location>
</feature>
<dbReference type="Proteomes" id="UP000555564">
    <property type="component" value="Unassembled WGS sequence"/>
</dbReference>
<evidence type="ECO:0000313" key="3">
    <source>
        <dbReference type="EMBL" id="MBB6471203.1"/>
    </source>
</evidence>
<protein>
    <submittedName>
        <fullName evidence="3">Uncharacterized protein</fullName>
    </submittedName>
</protein>
<dbReference type="RefSeq" id="WP_344056527.1">
    <property type="nucleotide sequence ID" value="NZ_BAAALO010000028.1"/>
</dbReference>
<gene>
    <name evidence="3" type="ORF">BJ992_000634</name>
</gene>
<evidence type="ECO:0000313" key="4">
    <source>
        <dbReference type="Proteomes" id="UP000555564"/>
    </source>
</evidence>